<dbReference type="EMBL" id="JAVRHT010000012">
    <property type="protein sequence ID" value="MDT0631436.1"/>
    <property type="molecule type" value="Genomic_DNA"/>
</dbReference>
<evidence type="ECO:0000313" key="1">
    <source>
        <dbReference type="EMBL" id="MDT0631436.1"/>
    </source>
</evidence>
<name>A0ABU3BQ70_9BACT</name>
<reference evidence="1 2" key="1">
    <citation type="submission" date="2023-09" db="EMBL/GenBank/DDBJ databases">
        <authorList>
            <person name="Rey-Velasco X."/>
        </authorList>
    </citation>
    <scope>NUCLEOTIDE SEQUENCE [LARGE SCALE GENOMIC DNA]</scope>
    <source>
        <strain evidence="1 2">F394</strain>
    </source>
</reference>
<gene>
    <name evidence="1" type="ORF">RM540_06695</name>
</gene>
<protein>
    <submittedName>
        <fullName evidence="1">PglZ domain-containing protein</fullName>
    </submittedName>
</protein>
<dbReference type="RefSeq" id="WP_311662779.1">
    <property type="nucleotide sequence ID" value="NZ_JAVRHT010000012.1"/>
</dbReference>
<evidence type="ECO:0000313" key="2">
    <source>
        <dbReference type="Proteomes" id="UP001267426"/>
    </source>
</evidence>
<dbReference type="Pfam" id="PF08665">
    <property type="entry name" value="PglZ"/>
    <property type="match status" value="1"/>
</dbReference>
<keyword evidence="2" id="KW-1185">Reference proteome</keyword>
<accession>A0ABU3BQ70</accession>
<dbReference type="Proteomes" id="UP001267426">
    <property type="component" value="Unassembled WGS sequence"/>
</dbReference>
<proteinExistence type="predicted"/>
<organism evidence="1 2">
    <name type="scientific">Rubrivirga litoralis</name>
    <dbReference type="NCBI Taxonomy" id="3075598"/>
    <lineage>
        <taxon>Bacteria</taxon>
        <taxon>Pseudomonadati</taxon>
        <taxon>Rhodothermota</taxon>
        <taxon>Rhodothermia</taxon>
        <taxon>Rhodothermales</taxon>
        <taxon>Rubricoccaceae</taxon>
        <taxon>Rubrivirga</taxon>
    </lineage>
</organism>
<sequence>MHLLHDHLAQTLRGHLDARRVVVLYDPRGEFGPFLDELAPEPGDPLPRAVLGGLDTFVARFEGSYFGLRAAVEPVVSAARPDPLLVYVPAPKPRPHESLLAELEEGGVTYEPQLASLARVLLRRSLTDGQIDGLLPDGLTYADVADVLRQQDEASAPSMLRTVFDTPDGDELLARWLGDLASDAAVQAKDASGELAALLTSRLGLETPADADPAALRHQALRFALLAEFRDDLDGDPPLAIADVPAPRTADHTKRARALVERLRQRHPAAYQKAADAVAADFALAQADLDPAALGRVDTFRFESDAVLAHTAARLAADAFGEALALADVHGASFWARHDVQHQAQWETCRLLARLGTELERVERAVETQAGTPAAWVTAYADGDAPWYRADTLHRQLEAHVAGLDQDPAAEEALFRLRDRYARWVHRAAERFADALSAHGWSVEGPLAQTSVYATLVDGAPEPVAYLVADALRYEMAAELAQRLDGALDLRLRPAIAALPSVTVVGMAALLPGAGASFRLGAVKGKLAPSVGETPLPGLPARQKLLQARVPDAADLTLDDLLRQSAAKLATAVQGAPLVVVRSQEIDALGEGGFDLARHVMGTVVSNLARAVRKLAEAGVARFVVVADHGHLFASRKGADMAVEAPGGETVKLGRRCWVGRGGTTPPGALRVSAAALGYDADLDVCFPPGAAVFKAGGDLSYHHGGPSLQEMVVPALTFRLPTQAPAASTSAEVELADLPTAITNRTFGVRVRPSNLFAAEPVTVRVVLLHGGAEVGQAGMAMGADFDREHGTVTLPPNGEATVGLLLARDDVADVCVAVQDPETGRRLAQSDPIPLRLSV</sequence>
<comment type="caution">
    <text evidence="1">The sequence shown here is derived from an EMBL/GenBank/DDBJ whole genome shotgun (WGS) entry which is preliminary data.</text>
</comment>